<evidence type="ECO:0000256" key="4">
    <source>
        <dbReference type="RuleBase" id="RU004262"/>
    </source>
</evidence>
<sequence length="754" mass="84624">MIYYDEPCDAKDIQFYLYSATRSSVSISVLDPFKPSIPYEFDPNVPTKIVVHGYGGLSLDFATKNVTEAYREIGYNVIVVDWSRIAAVPCYPAAFLNTWHVGQCTAILTVSLSKMGISPDRIHIIGFSLGAHVASFASNHLQKTLGVPYSRITGLDPALPFFATTNNEWKLDASDAPFVDVLHTNAGSFGKLEAIGHVDFYINGGSLQPNCTKNSYPPLCSHMMAGAYFASTIRGRKHYGFECPSIFHYTLGLCEANKAKVLMGEHVNKKSRGSYFVDISAKLTRCLTKYPYSRCILNQAHRRWQSQYLHTHLSFFCCRRYHGVSTNSTEKKIVYILYSFKRDQREIMFIYGLLVIFAAVQAHQQPPLTLVPYAPENGQDDYHIIFPPIRQERQDTLSFGSCVVALNRECPHSDVQYFLYTREHPDNPEPIRIGAEEGSSNISSTSFNLSRPIKIVVHGYNSDMYINGLVEIKNQYLINDAFNVFAVDWSPIAQGPCYPAAVWNSRFAGRCTSLLVKRLRDLGASDIHVIGFSLGAHVAAFMANHLKPYKVPRITGLDPALPGFTTIDNLAKLDASDADFVDVLHTNVFVQGKVERCGHVDFYMNGGIVQPGCWADNRFFACNHHRAPFYFAESINSPLGFYGWPCVDYLSYVVGRCPPQEPQTLMGEYIDKAINGMYLVITDSVSPFAVGKFNGPTIDILLKHYEGNRLSDFERYKQELDNCDDNGNDNIVKNINRQPPPPFIGDEAYDHIII</sequence>
<dbReference type="Gene3D" id="3.40.50.1820">
    <property type="entry name" value="alpha/beta hydrolase"/>
    <property type="match status" value="2"/>
</dbReference>
<dbReference type="Proteomes" id="UP000695000">
    <property type="component" value="Unplaced"/>
</dbReference>
<gene>
    <name evidence="7" type="primary">LOC108557306</name>
</gene>
<name>A0ABM1M3V5_NICVS</name>
<proteinExistence type="inferred from homology"/>
<organism evidence="6 7">
    <name type="scientific">Nicrophorus vespilloides</name>
    <name type="common">Boreal carrion beetle</name>
    <dbReference type="NCBI Taxonomy" id="110193"/>
    <lineage>
        <taxon>Eukaryota</taxon>
        <taxon>Metazoa</taxon>
        <taxon>Ecdysozoa</taxon>
        <taxon>Arthropoda</taxon>
        <taxon>Hexapoda</taxon>
        <taxon>Insecta</taxon>
        <taxon>Pterygota</taxon>
        <taxon>Neoptera</taxon>
        <taxon>Endopterygota</taxon>
        <taxon>Coleoptera</taxon>
        <taxon>Polyphaga</taxon>
        <taxon>Staphyliniformia</taxon>
        <taxon>Silphidae</taxon>
        <taxon>Nicrophorinae</taxon>
        <taxon>Nicrophorus</taxon>
    </lineage>
</organism>
<comment type="similarity">
    <text evidence="2 4">Belongs to the AB hydrolase superfamily. Lipase family.</text>
</comment>
<dbReference type="SUPFAM" id="SSF53474">
    <property type="entry name" value="alpha/beta-Hydrolases"/>
    <property type="match status" value="2"/>
</dbReference>
<dbReference type="RefSeq" id="XP_017769255.1">
    <property type="nucleotide sequence ID" value="XM_017913766.1"/>
</dbReference>
<evidence type="ECO:0000256" key="2">
    <source>
        <dbReference type="ARBA" id="ARBA00010701"/>
    </source>
</evidence>
<dbReference type="GeneID" id="108557306"/>
<reference evidence="7" key="1">
    <citation type="submission" date="2025-08" db="UniProtKB">
        <authorList>
            <consortium name="RefSeq"/>
        </authorList>
    </citation>
    <scope>IDENTIFICATION</scope>
    <source>
        <tissue evidence="7">Whole Larva</tissue>
    </source>
</reference>
<dbReference type="PRINTS" id="PR00821">
    <property type="entry name" value="TAGLIPASE"/>
</dbReference>
<accession>A0ABM1M3V5</accession>
<dbReference type="InterPro" id="IPR013818">
    <property type="entry name" value="Lipase"/>
</dbReference>
<dbReference type="CDD" id="cd00707">
    <property type="entry name" value="Pancreat_lipase_like"/>
    <property type="match status" value="1"/>
</dbReference>
<feature type="domain" description="Lipase" evidence="5">
    <location>
        <begin position="38"/>
        <end position="269"/>
    </location>
</feature>
<evidence type="ECO:0000259" key="5">
    <source>
        <dbReference type="Pfam" id="PF00151"/>
    </source>
</evidence>
<evidence type="ECO:0000313" key="7">
    <source>
        <dbReference type="RefSeq" id="XP_017769255.1"/>
    </source>
</evidence>
<comment type="subcellular location">
    <subcellularLocation>
        <location evidence="1">Secreted</location>
    </subcellularLocation>
</comment>
<dbReference type="Pfam" id="PF00151">
    <property type="entry name" value="Lipase"/>
    <property type="match status" value="2"/>
</dbReference>
<dbReference type="InterPro" id="IPR029058">
    <property type="entry name" value="AB_hydrolase_fold"/>
</dbReference>
<dbReference type="InterPro" id="IPR000734">
    <property type="entry name" value="TAG_lipase"/>
</dbReference>
<dbReference type="InterPro" id="IPR033906">
    <property type="entry name" value="Lipase_N"/>
</dbReference>
<evidence type="ECO:0000256" key="1">
    <source>
        <dbReference type="ARBA" id="ARBA00004613"/>
    </source>
</evidence>
<feature type="domain" description="Lipase" evidence="5">
    <location>
        <begin position="405"/>
        <end position="674"/>
    </location>
</feature>
<keyword evidence="6" id="KW-1185">Reference proteome</keyword>
<evidence type="ECO:0000256" key="3">
    <source>
        <dbReference type="ARBA" id="ARBA00022525"/>
    </source>
</evidence>
<protein>
    <submittedName>
        <fullName evidence="7">Uncharacterized protein LOC108557306</fullName>
    </submittedName>
</protein>
<dbReference type="PANTHER" id="PTHR11610">
    <property type="entry name" value="LIPASE"/>
    <property type="match status" value="1"/>
</dbReference>
<keyword evidence="3" id="KW-0964">Secreted</keyword>
<evidence type="ECO:0000313" key="6">
    <source>
        <dbReference type="Proteomes" id="UP000695000"/>
    </source>
</evidence>
<dbReference type="PANTHER" id="PTHR11610:SF151">
    <property type="entry name" value="PHOSPHOLIPASE A1 MEMBER A-LIKE PROTEIN"/>
    <property type="match status" value="1"/>
</dbReference>